<feature type="region of interest" description="Disordered" evidence="1">
    <location>
        <begin position="1"/>
        <end position="77"/>
    </location>
</feature>
<keyword evidence="2" id="KW-0472">Membrane</keyword>
<evidence type="ECO:0000313" key="4">
    <source>
        <dbReference type="Proteomes" id="UP000318538"/>
    </source>
</evidence>
<dbReference type="EMBL" id="CP036525">
    <property type="protein sequence ID" value="QDT04240.1"/>
    <property type="molecule type" value="Genomic_DNA"/>
</dbReference>
<keyword evidence="4" id="KW-1185">Reference proteome</keyword>
<proteinExistence type="predicted"/>
<dbReference type="KEGG" id="rlc:K227x_26300"/>
<name>A0A517NAT8_9BACT</name>
<feature type="transmembrane region" description="Helical" evidence="2">
    <location>
        <begin position="105"/>
        <end position="124"/>
    </location>
</feature>
<reference evidence="3 4" key="1">
    <citation type="submission" date="2019-02" db="EMBL/GenBank/DDBJ databases">
        <title>Deep-cultivation of Planctomycetes and their phenomic and genomic characterization uncovers novel biology.</title>
        <authorList>
            <person name="Wiegand S."/>
            <person name="Jogler M."/>
            <person name="Boedeker C."/>
            <person name="Pinto D."/>
            <person name="Vollmers J."/>
            <person name="Rivas-Marin E."/>
            <person name="Kohn T."/>
            <person name="Peeters S.H."/>
            <person name="Heuer A."/>
            <person name="Rast P."/>
            <person name="Oberbeckmann S."/>
            <person name="Bunk B."/>
            <person name="Jeske O."/>
            <person name="Meyerdierks A."/>
            <person name="Storesund J.E."/>
            <person name="Kallscheuer N."/>
            <person name="Luecker S."/>
            <person name="Lage O.M."/>
            <person name="Pohl T."/>
            <person name="Merkel B.J."/>
            <person name="Hornburger P."/>
            <person name="Mueller R.-W."/>
            <person name="Bruemmer F."/>
            <person name="Labrenz M."/>
            <person name="Spormann A.M."/>
            <person name="Op den Camp H."/>
            <person name="Overmann J."/>
            <person name="Amann R."/>
            <person name="Jetten M.S.M."/>
            <person name="Mascher T."/>
            <person name="Medema M.H."/>
            <person name="Devos D.P."/>
            <person name="Kaster A.-K."/>
            <person name="Ovreas L."/>
            <person name="Rohde M."/>
            <person name="Galperin M.Y."/>
            <person name="Jogler C."/>
        </authorList>
    </citation>
    <scope>NUCLEOTIDE SEQUENCE [LARGE SCALE GENOMIC DNA]</scope>
    <source>
        <strain evidence="3 4">K22_7</strain>
    </source>
</reference>
<organism evidence="3 4">
    <name type="scientific">Rubripirellula lacrimiformis</name>
    <dbReference type="NCBI Taxonomy" id="1930273"/>
    <lineage>
        <taxon>Bacteria</taxon>
        <taxon>Pseudomonadati</taxon>
        <taxon>Planctomycetota</taxon>
        <taxon>Planctomycetia</taxon>
        <taxon>Pirellulales</taxon>
        <taxon>Pirellulaceae</taxon>
        <taxon>Rubripirellula</taxon>
    </lineage>
</organism>
<sequence length="398" mass="44436">MNTFSRESDDQSDDESLLKQQSSRMGGNDHFGGTDTESMFNDPPLITPDPDLDHVSTQTNVQVETSSHQKGKRGEAKPNLLQRAFSRASKTNEQGITSEFPSTTLFASSLVIFTLVLIIQIVALRSHLSVMEDQIERDATLENYEQIQNDYQKQVGSWKKLTSAQLERLETQRSELAMRESQISKLSLSEKESQKRTEEAKQLMETTLAELKIARDDLAVAEASLQVTKARQLVLKNETGELQRGYTSAKAEITETEKLLEQSAAQLANNIAELKRQETELKSNNDRTTMLATAKIELAGVKQQTENARNILADIQSEAKRLSDRREQLVLDLEKLELRRNAIENELAAASRESSRIPVGDSEVITNDPKSKEESIGETDAESALGSPNLKDATEDQQ</sequence>
<dbReference type="Proteomes" id="UP000318538">
    <property type="component" value="Chromosome"/>
</dbReference>
<evidence type="ECO:0000256" key="1">
    <source>
        <dbReference type="SAM" id="MobiDB-lite"/>
    </source>
</evidence>
<gene>
    <name evidence="3" type="primary">smc_7</name>
    <name evidence="3" type="ORF">K227x_26300</name>
</gene>
<feature type="region of interest" description="Disordered" evidence="1">
    <location>
        <begin position="349"/>
        <end position="398"/>
    </location>
</feature>
<dbReference type="AlphaFoldDB" id="A0A517NAT8"/>
<evidence type="ECO:0000313" key="3">
    <source>
        <dbReference type="EMBL" id="QDT04240.1"/>
    </source>
</evidence>
<accession>A0A517NAT8</accession>
<protein>
    <submittedName>
        <fullName evidence="3">Chromosome partition protein Smc</fullName>
    </submittedName>
</protein>
<keyword evidence="2" id="KW-0812">Transmembrane</keyword>
<dbReference type="RefSeq" id="WP_145169777.1">
    <property type="nucleotide sequence ID" value="NZ_CP036525.1"/>
</dbReference>
<feature type="compositionally biased region" description="Polar residues" evidence="1">
    <location>
        <begin position="55"/>
        <end position="68"/>
    </location>
</feature>
<keyword evidence="2" id="KW-1133">Transmembrane helix</keyword>
<evidence type="ECO:0000256" key="2">
    <source>
        <dbReference type="SAM" id="Phobius"/>
    </source>
</evidence>